<feature type="transmembrane region" description="Helical" evidence="17">
    <location>
        <begin position="31"/>
        <end position="52"/>
    </location>
</feature>
<dbReference type="NCBIfam" id="NF002899">
    <property type="entry name" value="PRK03449.1"/>
    <property type="match status" value="1"/>
</dbReference>
<evidence type="ECO:0000256" key="14">
    <source>
        <dbReference type="ARBA" id="ARBA00033245"/>
    </source>
</evidence>
<dbReference type="eggNOG" id="COG0706">
    <property type="taxonomic scope" value="Bacteria"/>
</dbReference>
<keyword evidence="5" id="KW-1003">Cell membrane</keyword>
<dbReference type="RefSeq" id="WP_044854838.1">
    <property type="nucleotide sequence ID" value="NZ_CP016174.1"/>
</dbReference>
<gene>
    <name evidence="19" type="ORF">SD37_23735</name>
</gene>
<dbReference type="InterPro" id="IPR028055">
    <property type="entry name" value="YidC/Oxa/ALB_C"/>
</dbReference>
<proteinExistence type="inferred from homology"/>
<evidence type="ECO:0000256" key="7">
    <source>
        <dbReference type="ARBA" id="ARBA00022927"/>
    </source>
</evidence>
<dbReference type="CDD" id="cd20070">
    <property type="entry name" value="5TM_YidC_Alb3"/>
    <property type="match status" value="1"/>
</dbReference>
<evidence type="ECO:0000256" key="8">
    <source>
        <dbReference type="ARBA" id="ARBA00022989"/>
    </source>
</evidence>
<comment type="subunit">
    <text evidence="12">Interacts with the Sec translocase complex via SecD. Specifically interacts with transmembrane segments of nascent integral membrane proteins during membrane integration.</text>
</comment>
<dbReference type="GO" id="GO:0005886">
    <property type="term" value="C:plasma membrane"/>
    <property type="evidence" value="ECO:0007669"/>
    <property type="project" value="UniProtKB-SubCell"/>
</dbReference>
<dbReference type="STRING" id="31958.SD37_23735"/>
<dbReference type="KEGG" id="aori:SD37_23735"/>
<dbReference type="GO" id="GO:0015031">
    <property type="term" value="P:protein transport"/>
    <property type="evidence" value="ECO:0007669"/>
    <property type="project" value="UniProtKB-KW"/>
</dbReference>
<dbReference type="Pfam" id="PF02096">
    <property type="entry name" value="60KD_IMP"/>
    <property type="match status" value="1"/>
</dbReference>
<dbReference type="NCBIfam" id="TIGR03592">
    <property type="entry name" value="yidC_oxa1_cterm"/>
    <property type="match status" value="1"/>
</dbReference>
<keyword evidence="9 17" id="KW-0472">Membrane</keyword>
<name>A0A193C1S0_AMYOR</name>
<evidence type="ECO:0000256" key="15">
    <source>
        <dbReference type="ARBA" id="ARBA00033342"/>
    </source>
</evidence>
<feature type="transmembrane region" description="Helical" evidence="17">
    <location>
        <begin position="168"/>
        <end position="188"/>
    </location>
</feature>
<dbReference type="PANTHER" id="PTHR12428">
    <property type="entry name" value="OXA1"/>
    <property type="match status" value="1"/>
</dbReference>
<evidence type="ECO:0000256" key="17">
    <source>
        <dbReference type="SAM" id="Phobius"/>
    </source>
</evidence>
<evidence type="ECO:0000313" key="19">
    <source>
        <dbReference type="EMBL" id="ANN18348.1"/>
    </source>
</evidence>
<feature type="domain" description="Membrane insertase YidC/Oxa/ALB C-terminal" evidence="18">
    <location>
        <begin position="32"/>
        <end position="250"/>
    </location>
</feature>
<comment type="similarity">
    <text evidence="2">Belongs to the OXA1/ALB3/YidC family. Type 1 subfamily.</text>
</comment>
<evidence type="ECO:0000256" key="16">
    <source>
        <dbReference type="RuleBase" id="RU003945"/>
    </source>
</evidence>
<evidence type="ECO:0000256" key="3">
    <source>
        <dbReference type="ARBA" id="ARBA00015325"/>
    </source>
</evidence>
<evidence type="ECO:0000256" key="6">
    <source>
        <dbReference type="ARBA" id="ARBA00022692"/>
    </source>
</evidence>
<dbReference type="AlphaFoldDB" id="A0A193C1S0"/>
<protein>
    <recommendedName>
        <fullName evidence="3">Membrane protein insertase YidC</fullName>
    </recommendedName>
    <alternativeName>
        <fullName evidence="15">Foldase YidC</fullName>
    </alternativeName>
    <alternativeName>
        <fullName evidence="14">Membrane integrase YidC</fullName>
    </alternativeName>
    <alternativeName>
        <fullName evidence="13">Membrane protein YidC</fullName>
    </alternativeName>
</protein>
<accession>A0A193C1S0</accession>
<organism evidence="19 20">
    <name type="scientific">Amycolatopsis orientalis</name>
    <name type="common">Nocardia orientalis</name>
    <dbReference type="NCBI Taxonomy" id="31958"/>
    <lineage>
        <taxon>Bacteria</taxon>
        <taxon>Bacillati</taxon>
        <taxon>Actinomycetota</taxon>
        <taxon>Actinomycetes</taxon>
        <taxon>Pseudonocardiales</taxon>
        <taxon>Pseudonocardiaceae</taxon>
        <taxon>Amycolatopsis</taxon>
    </lineage>
</organism>
<keyword evidence="8 17" id="KW-1133">Transmembrane helix</keyword>
<sequence>MFDVFLYPVSAILWFWHKVFGAVLSPDSGVAWVLSITFLVFTLRLLLVKPALSALRAGRRTQALAPQMAKIKEKYGKDRQRMAKEIQKLHADNGSSPLGGCLPALIQLPVFLSLYWVLRDFTPGAQSNHVFDHAGVESFLNAGLFGAKLGNWLSQPAAELAAFGTDHAHMIAVGVPLMLIAGLATFFSMRASLIRQTATAPQAAGIAKLMMYLAPLGMLVSGSFFPVPIGVLLYFLATNVWTLGQQHFLTKVVDREEQARVVAKPKVAGPRPGQKPQRR</sequence>
<dbReference type="EMBL" id="CP016174">
    <property type="protein sequence ID" value="ANN18348.1"/>
    <property type="molecule type" value="Genomic_DNA"/>
</dbReference>
<evidence type="ECO:0000256" key="11">
    <source>
        <dbReference type="ARBA" id="ARBA00025034"/>
    </source>
</evidence>
<evidence type="ECO:0000256" key="2">
    <source>
        <dbReference type="ARBA" id="ARBA00010527"/>
    </source>
</evidence>
<keyword evidence="6 16" id="KW-0812">Transmembrane</keyword>
<dbReference type="PANTHER" id="PTHR12428:SF65">
    <property type="entry name" value="CYTOCHROME C OXIDASE ASSEMBLY PROTEIN COX18, MITOCHONDRIAL"/>
    <property type="match status" value="1"/>
</dbReference>
<reference evidence="19 20" key="1">
    <citation type="journal article" date="2015" name="Genome Announc.">
        <title>Draft Genome Sequence of Norvancomycin-Producing Strain Amycolatopsis orientalis CPCC200066.</title>
        <authorList>
            <person name="Lei X."/>
            <person name="Yuan F."/>
            <person name="Shi Y."/>
            <person name="Li X."/>
            <person name="Wang L."/>
            <person name="Hong B."/>
        </authorList>
    </citation>
    <scope>NUCLEOTIDE SEQUENCE [LARGE SCALE GENOMIC DNA]</scope>
    <source>
        <strain evidence="19 20">B-37</strain>
    </source>
</reference>
<keyword evidence="10" id="KW-0143">Chaperone</keyword>
<evidence type="ECO:0000256" key="13">
    <source>
        <dbReference type="ARBA" id="ARBA00031538"/>
    </source>
</evidence>
<comment type="function">
    <text evidence="11">Required for the insertion and/or proper folding and/or complex formation of integral membrane proteins into the membrane. Involved in integration of membrane proteins that insert both dependently and independently of the Sec translocase complex, as well as at least some lipoproteins. Aids folding of multispanning membrane proteins.</text>
</comment>
<keyword evidence="20" id="KW-1185">Reference proteome</keyword>
<evidence type="ECO:0000256" key="12">
    <source>
        <dbReference type="ARBA" id="ARBA00026028"/>
    </source>
</evidence>
<evidence type="ECO:0000313" key="20">
    <source>
        <dbReference type="Proteomes" id="UP000093695"/>
    </source>
</evidence>
<evidence type="ECO:0000256" key="9">
    <source>
        <dbReference type="ARBA" id="ARBA00023136"/>
    </source>
</evidence>
<dbReference type="InterPro" id="IPR001708">
    <property type="entry name" value="YidC/ALB3/OXA1/COX18"/>
</dbReference>
<dbReference type="GO" id="GO:0051205">
    <property type="term" value="P:protein insertion into membrane"/>
    <property type="evidence" value="ECO:0007669"/>
    <property type="project" value="TreeGrafter"/>
</dbReference>
<keyword evidence="4" id="KW-0813">Transport</keyword>
<evidence type="ECO:0000256" key="4">
    <source>
        <dbReference type="ARBA" id="ARBA00022448"/>
    </source>
</evidence>
<feature type="transmembrane region" description="Helical" evidence="17">
    <location>
        <begin position="209"/>
        <end position="237"/>
    </location>
</feature>
<comment type="subcellular location">
    <subcellularLocation>
        <location evidence="1">Cell membrane</location>
        <topology evidence="1">Multi-pass membrane protein</topology>
    </subcellularLocation>
    <subcellularLocation>
        <location evidence="16">Membrane</location>
        <topology evidence="16">Multi-pass membrane protein</topology>
    </subcellularLocation>
</comment>
<keyword evidence="7" id="KW-0653">Protein transport</keyword>
<dbReference type="InterPro" id="IPR047196">
    <property type="entry name" value="YidC_ALB_C"/>
</dbReference>
<evidence type="ECO:0000256" key="10">
    <source>
        <dbReference type="ARBA" id="ARBA00023186"/>
    </source>
</evidence>
<dbReference type="GO" id="GO:0032977">
    <property type="term" value="F:membrane insertase activity"/>
    <property type="evidence" value="ECO:0007669"/>
    <property type="project" value="InterPro"/>
</dbReference>
<evidence type="ECO:0000259" key="18">
    <source>
        <dbReference type="Pfam" id="PF02096"/>
    </source>
</evidence>
<evidence type="ECO:0000256" key="1">
    <source>
        <dbReference type="ARBA" id="ARBA00004651"/>
    </source>
</evidence>
<evidence type="ECO:0000256" key="5">
    <source>
        <dbReference type="ARBA" id="ARBA00022475"/>
    </source>
</evidence>
<dbReference type="Proteomes" id="UP000093695">
    <property type="component" value="Chromosome"/>
</dbReference>